<reference evidence="1" key="1">
    <citation type="submission" date="2019-04" db="EMBL/GenBank/DDBJ databases">
        <title>Microbes associate with the intestines of laboratory mice.</title>
        <authorList>
            <person name="Navarre W."/>
            <person name="Wong E."/>
            <person name="Huang K."/>
            <person name="Tropini C."/>
            <person name="Ng K."/>
            <person name="Yu B."/>
        </authorList>
    </citation>
    <scope>NUCLEOTIDE SEQUENCE</scope>
    <source>
        <strain evidence="1">NM09_H32</strain>
    </source>
</reference>
<comment type="caution">
    <text evidence="1">The sequence shown here is derived from an EMBL/GenBank/DDBJ whole genome shotgun (WGS) entry which is preliminary data.</text>
</comment>
<organism evidence="1 2">
    <name type="scientific">Dubosiella muris</name>
    <dbReference type="NCBI Taxonomy" id="3038133"/>
    <lineage>
        <taxon>Bacteria</taxon>
        <taxon>Bacillati</taxon>
        <taxon>Bacillota</taxon>
        <taxon>Erysipelotrichia</taxon>
        <taxon>Erysipelotrichales</taxon>
        <taxon>Erysipelotrichaceae</taxon>
        <taxon>Dubosiella</taxon>
    </lineage>
</organism>
<gene>
    <name evidence="1" type="ORF">E5336_11300</name>
</gene>
<sequence>MNLAEKVKKRRIELGLSQDELAKKMGYTSRSSINKIEKGRPVSQKIVRSLAEALDMSFADLMGIEAQAQPVRANDVPLLGTTQRVDTAIVADFCLYATDDAMRWAHIEKNDLVFFVTRPRYPSGSIVAIRHHGDILIRRYHRYGDLLVFRVQTDYEQELAVHADDVEFLGLAIALQRKL</sequence>
<accession>A0AC61R611</accession>
<proteinExistence type="predicted"/>
<keyword evidence="2" id="KW-1185">Reference proteome</keyword>
<name>A0AC61R611_9FIRM</name>
<evidence type="ECO:0000313" key="1">
    <source>
        <dbReference type="EMBL" id="TGY64860.1"/>
    </source>
</evidence>
<evidence type="ECO:0000313" key="2">
    <source>
        <dbReference type="Proteomes" id="UP000308836"/>
    </source>
</evidence>
<dbReference type="Proteomes" id="UP000308836">
    <property type="component" value="Unassembled WGS sequence"/>
</dbReference>
<dbReference type="EMBL" id="SRYG01000030">
    <property type="protein sequence ID" value="TGY64860.1"/>
    <property type="molecule type" value="Genomic_DNA"/>
</dbReference>
<protein>
    <submittedName>
        <fullName evidence="1">Helix-turn-helix domain-containing protein</fullName>
    </submittedName>
</protein>